<accession>A0ABX1JBX7</accession>
<evidence type="ECO:0000313" key="2">
    <source>
        <dbReference type="Proteomes" id="UP000715441"/>
    </source>
</evidence>
<sequence>MAPKGPQNSFNLLIGDYLRVTTDRPAVSGRGADEGFARIERIEHLAEDLAREIFTRESVDFGPVPVVWCHGIPGPLVLRGGDVHVLDHANPGRVRHDEAHPWWPPAEKVLLRGAVAAGHEPYRWRREPIPWTGQVTWADADWPPRAPYRATGFPKSASALLVGDYLRIHRDRWPECDQDVDEGFARVEHLRLLNPELTQQLFVDSVWGGTVVVASVYGLPGVLMLRGEDTVEVQAVPNPERAAWEARNRWSGQPSMVFIDSHAPTDAERQAAEAIDVARRPQADEAGRYPSRFSDPFQRRLALESRYGLRTVPLSALPWPHGQSNCRMGRIADTYKAVAADEQTAHAAAFLSAEGRETMSSCSYHVFLLVPSARLAAPGPHPHRNP</sequence>
<dbReference type="EMBL" id="JAAXLS010000034">
    <property type="protein sequence ID" value="NKQ57298.1"/>
    <property type="molecule type" value="Genomic_DNA"/>
</dbReference>
<gene>
    <name evidence="1" type="ORF">HFP15_30965</name>
</gene>
<protein>
    <submittedName>
        <fullName evidence="1">Uncharacterized protein</fullName>
    </submittedName>
</protein>
<reference evidence="1 2" key="1">
    <citation type="submission" date="2020-04" db="EMBL/GenBank/DDBJ databases">
        <title>Novel species.</title>
        <authorList>
            <person name="Teo W.F.A."/>
            <person name="Lipun K."/>
            <person name="Srisuk N."/>
            <person name="Duangmal K."/>
        </authorList>
    </citation>
    <scope>NUCLEOTIDE SEQUENCE [LARGE SCALE GENOMIC DNA]</scope>
    <source>
        <strain evidence="1 2">K13G38</strain>
    </source>
</reference>
<organism evidence="1 2">
    <name type="scientific">Amycolatopsis acididurans</name>
    <dbReference type="NCBI Taxonomy" id="2724524"/>
    <lineage>
        <taxon>Bacteria</taxon>
        <taxon>Bacillati</taxon>
        <taxon>Actinomycetota</taxon>
        <taxon>Actinomycetes</taxon>
        <taxon>Pseudonocardiales</taxon>
        <taxon>Pseudonocardiaceae</taxon>
        <taxon>Amycolatopsis</taxon>
    </lineage>
</organism>
<keyword evidence="2" id="KW-1185">Reference proteome</keyword>
<comment type="caution">
    <text evidence="1">The sequence shown here is derived from an EMBL/GenBank/DDBJ whole genome shotgun (WGS) entry which is preliminary data.</text>
</comment>
<dbReference type="RefSeq" id="WP_168520325.1">
    <property type="nucleotide sequence ID" value="NZ_JAAXLS010000034.1"/>
</dbReference>
<evidence type="ECO:0000313" key="1">
    <source>
        <dbReference type="EMBL" id="NKQ57298.1"/>
    </source>
</evidence>
<dbReference type="Proteomes" id="UP000715441">
    <property type="component" value="Unassembled WGS sequence"/>
</dbReference>
<proteinExistence type="predicted"/>
<name>A0ABX1JBX7_9PSEU</name>